<sequence length="72" mass="9055">MYVYMYVCIDVFFFFIYTYSFFCFLMNFIKNLEFLILSSLFFFFFFIYRRDVLFSYPLDRSLEVLLSNNLQK</sequence>
<feature type="transmembrane region" description="Helical" evidence="1">
    <location>
        <begin position="6"/>
        <end position="25"/>
    </location>
</feature>
<dbReference type="AlphaFoldDB" id="D3TSN5"/>
<accession>D3TSN5</accession>
<keyword evidence="1" id="KW-0472">Membrane</keyword>
<name>D3TSN5_GLOMM</name>
<protein>
    <submittedName>
        <fullName evidence="2">Hypothetical secreted peptide</fullName>
    </submittedName>
</protein>
<proteinExistence type="evidence at transcript level"/>
<keyword evidence="1" id="KW-1133">Transmembrane helix</keyword>
<evidence type="ECO:0000313" key="2">
    <source>
        <dbReference type="EMBL" id="ADD20713.1"/>
    </source>
</evidence>
<keyword evidence="1" id="KW-0812">Transmembrane</keyword>
<evidence type="ECO:0000256" key="1">
    <source>
        <dbReference type="SAM" id="Phobius"/>
    </source>
</evidence>
<reference evidence="2" key="1">
    <citation type="journal article" date="2010" name="BMC Genomics">
        <title>An insight into the sialome of Glossina morsitans morsitans.</title>
        <authorList>
            <person name="Alves-Silva J."/>
            <person name="Ribeiro J.M."/>
            <person name="Van Den Abbeele J."/>
            <person name="Attardo G."/>
            <person name="Hao Z."/>
            <person name="Haines L.R."/>
            <person name="Soares M.B."/>
            <person name="Berriman M."/>
            <person name="Aksoy S."/>
            <person name="Lehane M.J."/>
        </authorList>
    </citation>
    <scope>NUCLEOTIDE SEQUENCE</scope>
    <source>
        <tissue evidence="2">Salivary gland</tissue>
    </source>
</reference>
<organism evidence="2">
    <name type="scientific">Glossina morsitans morsitans</name>
    <name type="common">Savannah tsetse fly</name>
    <dbReference type="NCBI Taxonomy" id="37546"/>
    <lineage>
        <taxon>Eukaryota</taxon>
        <taxon>Metazoa</taxon>
        <taxon>Ecdysozoa</taxon>
        <taxon>Arthropoda</taxon>
        <taxon>Hexapoda</taxon>
        <taxon>Insecta</taxon>
        <taxon>Pterygota</taxon>
        <taxon>Neoptera</taxon>
        <taxon>Endopterygota</taxon>
        <taxon>Diptera</taxon>
        <taxon>Brachycera</taxon>
        <taxon>Muscomorpha</taxon>
        <taxon>Hippoboscoidea</taxon>
        <taxon>Glossinidae</taxon>
        <taxon>Glossina</taxon>
    </lineage>
</organism>
<feature type="transmembrane region" description="Helical" evidence="1">
    <location>
        <begin position="32"/>
        <end position="48"/>
    </location>
</feature>
<dbReference type="EMBL" id="EZ424437">
    <property type="protein sequence ID" value="ADD20713.1"/>
    <property type="molecule type" value="mRNA"/>
</dbReference>
<reference evidence="2" key="2">
    <citation type="submission" date="2010-01" db="EMBL/GenBank/DDBJ databases">
        <authorList>
            <consortium name="International Glossina Genome Initiative"/>
            <person name="da Silva J."/>
            <person name="Ribeiro J.M.C."/>
            <person name="Abbeele J.V."/>
            <person name="Attardo G."/>
            <person name="Hao Z."/>
            <person name="Haines L.R."/>
            <person name="Soares M.B."/>
            <person name="Berriman M."/>
            <person name="Aksoy S."/>
            <person name="Lehane M.J."/>
        </authorList>
    </citation>
    <scope>NUCLEOTIDE SEQUENCE</scope>
    <source>
        <tissue evidence="2">Salivary gland</tissue>
    </source>
</reference>